<name>A1VWR4_POLNA</name>
<accession>A1VWR4</accession>
<geneLocation type="plasmid" evidence="1 2">
    <name>pPNAP04</name>
</geneLocation>
<keyword evidence="2" id="KW-1185">Reference proteome</keyword>
<keyword evidence="1" id="KW-0614">Plasmid</keyword>
<dbReference type="OrthoDB" id="9134833at2"/>
<dbReference type="InterPro" id="IPR036388">
    <property type="entry name" value="WH-like_DNA-bd_sf"/>
</dbReference>
<evidence type="ECO:0008006" key="3">
    <source>
        <dbReference type="Google" id="ProtNLM"/>
    </source>
</evidence>
<dbReference type="EMBL" id="CP000533">
    <property type="protein sequence ID" value="ABM40092.1"/>
    <property type="molecule type" value="Genomic_DNA"/>
</dbReference>
<proteinExistence type="predicted"/>
<dbReference type="AlphaFoldDB" id="A1VWR4"/>
<evidence type="ECO:0000313" key="2">
    <source>
        <dbReference type="Proteomes" id="UP000000644"/>
    </source>
</evidence>
<dbReference type="Proteomes" id="UP000000644">
    <property type="component" value="Plasmid pPNAP04"/>
</dbReference>
<reference evidence="2" key="1">
    <citation type="journal article" date="2009" name="Environ. Microbiol.">
        <title>The genome of Polaromonas naphthalenivorans strain CJ2, isolated from coal tar-contaminated sediment, reveals physiological and metabolic versatility and evolution through extensive horizontal gene transfer.</title>
        <authorList>
            <person name="Yagi J.M."/>
            <person name="Sims D."/>
            <person name="Brettin T."/>
            <person name="Bruce D."/>
            <person name="Madsen E.L."/>
        </authorList>
    </citation>
    <scope>NUCLEOTIDE SEQUENCE [LARGE SCALE GENOMIC DNA]</scope>
    <source>
        <strain evidence="2">CJ2</strain>
        <plasmid evidence="2">Plasmid pPNAP04</plasmid>
    </source>
</reference>
<sequence length="119" mass="13711">MKKKIKSSDVYLRFLHLAEAIRGLPSLPPLDPLEERILALVARSGEQEERLCVRDMMAKEQLGAPATIHTRLKSMRTKGWIMLSDTEDARRKQIELTQEAVRYFERLSRCMLQAAKDSV</sequence>
<dbReference type="SUPFAM" id="SSF46785">
    <property type="entry name" value="Winged helix' DNA-binding domain"/>
    <property type="match status" value="1"/>
</dbReference>
<dbReference type="KEGG" id="pna:Pnap_4676"/>
<protein>
    <recommendedName>
        <fullName evidence="3">Winged helix-turn-helix domain-containing protein</fullName>
    </recommendedName>
</protein>
<dbReference type="HOGENOM" id="CLU_168263_0_0_4"/>
<organism evidence="1 2">
    <name type="scientific">Polaromonas naphthalenivorans (strain CJ2)</name>
    <dbReference type="NCBI Taxonomy" id="365044"/>
    <lineage>
        <taxon>Bacteria</taxon>
        <taxon>Pseudomonadati</taxon>
        <taxon>Pseudomonadota</taxon>
        <taxon>Betaproteobacteria</taxon>
        <taxon>Burkholderiales</taxon>
        <taxon>Comamonadaceae</taxon>
        <taxon>Polaromonas</taxon>
    </lineage>
</organism>
<gene>
    <name evidence="1" type="ordered locus">Pnap_4676</name>
</gene>
<evidence type="ECO:0000313" key="1">
    <source>
        <dbReference type="EMBL" id="ABM40092.1"/>
    </source>
</evidence>
<dbReference type="RefSeq" id="WP_011798463.1">
    <property type="nucleotide sequence ID" value="NC_008760.1"/>
</dbReference>
<dbReference type="InterPro" id="IPR036390">
    <property type="entry name" value="WH_DNA-bd_sf"/>
</dbReference>
<dbReference type="Gene3D" id="1.10.10.10">
    <property type="entry name" value="Winged helix-like DNA-binding domain superfamily/Winged helix DNA-binding domain"/>
    <property type="match status" value="1"/>
</dbReference>